<keyword evidence="12" id="KW-0966">Cell projection</keyword>
<evidence type="ECO:0000256" key="3">
    <source>
        <dbReference type="ARBA" id="ARBA00004632"/>
    </source>
</evidence>
<proteinExistence type="inferred from homology"/>
<dbReference type="GO" id="GO:0016787">
    <property type="term" value="F:hydrolase activity"/>
    <property type="evidence" value="ECO:0007669"/>
    <property type="project" value="UniProtKB-KW"/>
</dbReference>
<keyword evidence="8" id="KW-0276">Fatty acid metabolism</keyword>
<evidence type="ECO:0000256" key="15">
    <source>
        <dbReference type="ARBA" id="ARBA00038456"/>
    </source>
</evidence>
<evidence type="ECO:0000256" key="8">
    <source>
        <dbReference type="ARBA" id="ARBA00022832"/>
    </source>
</evidence>
<dbReference type="Gene3D" id="3.10.129.10">
    <property type="entry name" value="Hotdog Thioesterase"/>
    <property type="match status" value="1"/>
</dbReference>
<gene>
    <name evidence="25" type="ORF">SAMN06265360_105119</name>
</gene>
<accession>A0A238W784</accession>
<comment type="catalytic activity">
    <reaction evidence="14">
        <text>(9Z)-octadecenoyl-CoA + H2O = (9Z)-octadecenoate + CoA + H(+)</text>
        <dbReference type="Rhea" id="RHEA:40139"/>
        <dbReference type="ChEBI" id="CHEBI:15377"/>
        <dbReference type="ChEBI" id="CHEBI:15378"/>
        <dbReference type="ChEBI" id="CHEBI:30823"/>
        <dbReference type="ChEBI" id="CHEBI:57287"/>
        <dbReference type="ChEBI" id="CHEBI:57387"/>
    </reaction>
    <physiologicalReaction direction="left-to-right" evidence="14">
        <dbReference type="Rhea" id="RHEA:40140"/>
    </physiologicalReaction>
</comment>
<evidence type="ECO:0000256" key="21">
    <source>
        <dbReference type="ARBA" id="ARBA00047969"/>
    </source>
</evidence>
<evidence type="ECO:0000256" key="6">
    <source>
        <dbReference type="ARBA" id="ARBA00022703"/>
    </source>
</evidence>
<evidence type="ECO:0000256" key="10">
    <source>
        <dbReference type="ARBA" id="ARBA00023098"/>
    </source>
</evidence>
<dbReference type="GO" id="GO:0016020">
    <property type="term" value="C:membrane"/>
    <property type="evidence" value="ECO:0007669"/>
    <property type="project" value="UniProtKB-SubCell"/>
</dbReference>
<comment type="catalytic activity">
    <reaction evidence="20">
        <text>hexadecanoyl-CoA + H2O = hexadecanoate + CoA + H(+)</text>
        <dbReference type="Rhea" id="RHEA:16645"/>
        <dbReference type="ChEBI" id="CHEBI:7896"/>
        <dbReference type="ChEBI" id="CHEBI:15377"/>
        <dbReference type="ChEBI" id="CHEBI:15378"/>
        <dbReference type="ChEBI" id="CHEBI:57287"/>
        <dbReference type="ChEBI" id="CHEBI:57379"/>
        <dbReference type="EC" id="3.1.2.2"/>
    </reaction>
    <physiologicalReaction direction="left-to-right" evidence="20">
        <dbReference type="Rhea" id="RHEA:16646"/>
    </physiologicalReaction>
</comment>
<name>A0A238W784_9PSEU</name>
<feature type="domain" description="Thioesterase" evidence="24">
    <location>
        <begin position="101"/>
        <end position="166"/>
    </location>
</feature>
<dbReference type="AlphaFoldDB" id="A0A238W784"/>
<protein>
    <recommendedName>
        <fullName evidence="17">Acyl-coenzyme A thioesterase THEM4</fullName>
        <ecNumber evidence="16">3.1.2.2</ecNumber>
    </recommendedName>
    <alternativeName>
        <fullName evidence="18">Thioesterase superfamily member 4</fullName>
    </alternativeName>
</protein>
<dbReference type="InterPro" id="IPR006683">
    <property type="entry name" value="Thioestr_dom"/>
</dbReference>
<keyword evidence="26" id="KW-1185">Reference proteome</keyword>
<evidence type="ECO:0000256" key="22">
    <source>
        <dbReference type="ARBA" id="ARBA00048074"/>
    </source>
</evidence>
<comment type="catalytic activity">
    <reaction evidence="19">
        <text>octanoyl-CoA + H2O = octanoate + CoA + H(+)</text>
        <dbReference type="Rhea" id="RHEA:30143"/>
        <dbReference type="ChEBI" id="CHEBI:15377"/>
        <dbReference type="ChEBI" id="CHEBI:15378"/>
        <dbReference type="ChEBI" id="CHEBI:25646"/>
        <dbReference type="ChEBI" id="CHEBI:57287"/>
        <dbReference type="ChEBI" id="CHEBI:57386"/>
    </reaction>
    <physiologicalReaction direction="left-to-right" evidence="19">
        <dbReference type="Rhea" id="RHEA:30144"/>
    </physiologicalReaction>
</comment>
<dbReference type="EC" id="3.1.2.2" evidence="16"/>
<evidence type="ECO:0000259" key="24">
    <source>
        <dbReference type="Pfam" id="PF03061"/>
    </source>
</evidence>
<dbReference type="Proteomes" id="UP000198348">
    <property type="component" value="Unassembled WGS sequence"/>
</dbReference>
<evidence type="ECO:0000256" key="14">
    <source>
        <dbReference type="ARBA" id="ARBA00037002"/>
    </source>
</evidence>
<evidence type="ECO:0000256" key="16">
    <source>
        <dbReference type="ARBA" id="ARBA00038848"/>
    </source>
</evidence>
<dbReference type="GO" id="GO:0005737">
    <property type="term" value="C:cytoplasm"/>
    <property type="evidence" value="ECO:0007669"/>
    <property type="project" value="UniProtKB-SubCell"/>
</dbReference>
<evidence type="ECO:0000256" key="19">
    <source>
        <dbReference type="ARBA" id="ARBA00047588"/>
    </source>
</evidence>
<keyword evidence="11" id="KW-0472">Membrane</keyword>
<evidence type="ECO:0000313" key="25">
    <source>
        <dbReference type="EMBL" id="SNR41559.1"/>
    </source>
</evidence>
<evidence type="ECO:0000256" key="9">
    <source>
        <dbReference type="ARBA" id="ARBA00022946"/>
    </source>
</evidence>
<evidence type="ECO:0000256" key="5">
    <source>
        <dbReference type="ARBA" id="ARBA00022490"/>
    </source>
</evidence>
<sequence length="221" mass="23643">MLCVLLNASRAVGHLGYVYAVRVVSVERVHNVQQWPPVKAEPPQVHPKAPEPGAELTSHYSECFGCGEDQPGGLHISSTIGAEHVVHSSFTVSAEHQGAPGLAHGGLLSCAFDEALGTVVGQLLRKPAVTGKLETDFRMPVPVGSTLHITAELDGTAGRKVYASARGHLDAPDGPVAVEARALFVVVDLDHFTEHGDRDALKKFRDSAREPARSDRWDINP</sequence>
<comment type="similarity">
    <text evidence="15">Belongs to the THEM4/THEM5 thioesterase family.</text>
</comment>
<dbReference type="EMBL" id="FZNW01000005">
    <property type="protein sequence ID" value="SNR41559.1"/>
    <property type="molecule type" value="Genomic_DNA"/>
</dbReference>
<keyword evidence="10" id="KW-0443">Lipid metabolism</keyword>
<evidence type="ECO:0000256" key="4">
    <source>
        <dbReference type="ARBA" id="ARBA00022475"/>
    </source>
</evidence>
<organism evidence="25 26">
    <name type="scientific">Haloechinothrix alba</name>
    <dbReference type="NCBI Taxonomy" id="664784"/>
    <lineage>
        <taxon>Bacteria</taxon>
        <taxon>Bacillati</taxon>
        <taxon>Actinomycetota</taxon>
        <taxon>Actinomycetes</taxon>
        <taxon>Pseudonocardiales</taxon>
        <taxon>Pseudonocardiaceae</taxon>
        <taxon>Haloechinothrix</taxon>
    </lineage>
</organism>
<evidence type="ECO:0000256" key="2">
    <source>
        <dbReference type="ARBA" id="ARBA00004496"/>
    </source>
</evidence>
<comment type="catalytic activity">
    <reaction evidence="21">
        <text>decanoyl-CoA + H2O = decanoate + CoA + H(+)</text>
        <dbReference type="Rhea" id="RHEA:40059"/>
        <dbReference type="ChEBI" id="CHEBI:15377"/>
        <dbReference type="ChEBI" id="CHEBI:15378"/>
        <dbReference type="ChEBI" id="CHEBI:27689"/>
        <dbReference type="ChEBI" id="CHEBI:57287"/>
        <dbReference type="ChEBI" id="CHEBI:61430"/>
    </reaction>
    <physiologicalReaction direction="left-to-right" evidence="21">
        <dbReference type="Rhea" id="RHEA:40060"/>
    </physiologicalReaction>
</comment>
<evidence type="ECO:0000256" key="18">
    <source>
        <dbReference type="ARBA" id="ARBA00043210"/>
    </source>
</evidence>
<keyword evidence="5" id="KW-0963">Cytoplasm</keyword>
<evidence type="ECO:0000256" key="12">
    <source>
        <dbReference type="ARBA" id="ARBA00023273"/>
    </source>
</evidence>
<dbReference type="SUPFAM" id="SSF54637">
    <property type="entry name" value="Thioesterase/thiol ester dehydrase-isomerase"/>
    <property type="match status" value="1"/>
</dbReference>
<dbReference type="PANTHER" id="PTHR12418:SF19">
    <property type="entry name" value="ACYL-COENZYME A THIOESTERASE THEM4"/>
    <property type="match status" value="1"/>
</dbReference>
<evidence type="ECO:0000313" key="26">
    <source>
        <dbReference type="Proteomes" id="UP000198348"/>
    </source>
</evidence>
<comment type="catalytic activity">
    <reaction evidence="23">
        <text>tetradecanoyl-CoA + H2O = tetradecanoate + CoA + H(+)</text>
        <dbReference type="Rhea" id="RHEA:40119"/>
        <dbReference type="ChEBI" id="CHEBI:15377"/>
        <dbReference type="ChEBI" id="CHEBI:15378"/>
        <dbReference type="ChEBI" id="CHEBI:30807"/>
        <dbReference type="ChEBI" id="CHEBI:57287"/>
        <dbReference type="ChEBI" id="CHEBI:57385"/>
    </reaction>
    <physiologicalReaction direction="left-to-right" evidence="23">
        <dbReference type="Rhea" id="RHEA:40120"/>
    </physiologicalReaction>
</comment>
<evidence type="ECO:0000256" key="17">
    <source>
        <dbReference type="ARBA" id="ARBA00040123"/>
    </source>
</evidence>
<comment type="catalytic activity">
    <reaction evidence="13">
        <text>(5Z,8Z,11Z,14Z)-eicosatetraenoyl-CoA + H2O = (5Z,8Z,11Z,14Z)-eicosatetraenoate + CoA + H(+)</text>
        <dbReference type="Rhea" id="RHEA:40151"/>
        <dbReference type="ChEBI" id="CHEBI:15377"/>
        <dbReference type="ChEBI" id="CHEBI:15378"/>
        <dbReference type="ChEBI" id="CHEBI:32395"/>
        <dbReference type="ChEBI" id="CHEBI:57287"/>
        <dbReference type="ChEBI" id="CHEBI:57368"/>
    </reaction>
    <physiologicalReaction direction="left-to-right" evidence="13">
        <dbReference type="Rhea" id="RHEA:40152"/>
    </physiologicalReaction>
</comment>
<evidence type="ECO:0000256" key="13">
    <source>
        <dbReference type="ARBA" id="ARBA00035852"/>
    </source>
</evidence>
<evidence type="ECO:0000256" key="1">
    <source>
        <dbReference type="ARBA" id="ARBA00004170"/>
    </source>
</evidence>
<evidence type="ECO:0000256" key="7">
    <source>
        <dbReference type="ARBA" id="ARBA00022801"/>
    </source>
</evidence>
<evidence type="ECO:0000256" key="11">
    <source>
        <dbReference type="ARBA" id="ARBA00023136"/>
    </source>
</evidence>
<dbReference type="Pfam" id="PF03061">
    <property type="entry name" value="4HBT"/>
    <property type="match status" value="1"/>
</dbReference>
<comment type="catalytic activity">
    <reaction evidence="22">
        <text>dodecanoyl-CoA + H2O = dodecanoate + CoA + H(+)</text>
        <dbReference type="Rhea" id="RHEA:30135"/>
        <dbReference type="ChEBI" id="CHEBI:15377"/>
        <dbReference type="ChEBI" id="CHEBI:15378"/>
        <dbReference type="ChEBI" id="CHEBI:18262"/>
        <dbReference type="ChEBI" id="CHEBI:57287"/>
        <dbReference type="ChEBI" id="CHEBI:57375"/>
    </reaction>
    <physiologicalReaction direction="left-to-right" evidence="22">
        <dbReference type="Rhea" id="RHEA:30136"/>
    </physiologicalReaction>
</comment>
<keyword evidence="6" id="KW-0053">Apoptosis</keyword>
<evidence type="ECO:0000256" key="20">
    <source>
        <dbReference type="ARBA" id="ARBA00047734"/>
    </source>
</evidence>
<keyword evidence="4" id="KW-1003">Cell membrane</keyword>
<evidence type="ECO:0000256" key="23">
    <source>
        <dbReference type="ARBA" id="ARBA00048180"/>
    </source>
</evidence>
<dbReference type="GO" id="GO:0006631">
    <property type="term" value="P:fatty acid metabolic process"/>
    <property type="evidence" value="ECO:0007669"/>
    <property type="project" value="UniProtKB-KW"/>
</dbReference>
<comment type="subcellular location">
    <subcellularLocation>
        <location evidence="3">Cell projection</location>
        <location evidence="3">Ruffle membrane</location>
    </subcellularLocation>
    <subcellularLocation>
        <location evidence="2">Cytoplasm</location>
    </subcellularLocation>
    <subcellularLocation>
        <location evidence="1">Membrane</location>
        <topology evidence="1">Peripheral membrane protein</topology>
    </subcellularLocation>
</comment>
<dbReference type="PANTHER" id="PTHR12418">
    <property type="entry name" value="ACYL-COENZYME A THIOESTERASE THEM4"/>
    <property type="match status" value="1"/>
</dbReference>
<dbReference type="CDD" id="cd03443">
    <property type="entry name" value="PaaI_thioesterase"/>
    <property type="match status" value="1"/>
</dbReference>
<keyword evidence="7" id="KW-0378">Hydrolase</keyword>
<reference evidence="25 26" key="1">
    <citation type="submission" date="2017-06" db="EMBL/GenBank/DDBJ databases">
        <authorList>
            <person name="Kim H.J."/>
            <person name="Triplett B.A."/>
        </authorList>
    </citation>
    <scope>NUCLEOTIDE SEQUENCE [LARGE SCALE GENOMIC DNA]</scope>
    <source>
        <strain evidence="25 26">DSM 45207</strain>
    </source>
</reference>
<keyword evidence="9" id="KW-0809">Transit peptide</keyword>
<dbReference type="InterPro" id="IPR052365">
    <property type="entry name" value="THEM4/THEM5_acyl-CoA_thioest"/>
</dbReference>
<dbReference type="InterPro" id="IPR029069">
    <property type="entry name" value="HotDog_dom_sf"/>
</dbReference>